<evidence type="ECO:0000313" key="12">
    <source>
        <dbReference type="Proteomes" id="UP000280296"/>
    </source>
</evidence>
<feature type="region of interest" description="Disordered" evidence="8">
    <location>
        <begin position="152"/>
        <end position="256"/>
    </location>
</feature>
<evidence type="ECO:0000256" key="5">
    <source>
        <dbReference type="ARBA" id="ARBA00022833"/>
    </source>
</evidence>
<reference evidence="11 12" key="1">
    <citation type="submission" date="2018-12" db="EMBL/GenBank/DDBJ databases">
        <authorList>
            <person name="Toschakov S.V."/>
        </authorList>
    </citation>
    <scope>NUCLEOTIDE SEQUENCE [LARGE SCALE GENOMIC DNA]</scope>
    <source>
        <strain evidence="11 12">GM2012</strain>
    </source>
</reference>
<evidence type="ECO:0000256" key="7">
    <source>
        <dbReference type="PROSITE-ProRule" id="PRU01379"/>
    </source>
</evidence>
<reference evidence="11 12" key="2">
    <citation type="submission" date="2019-01" db="EMBL/GenBank/DDBJ databases">
        <title>Tautonia sociabilis, a novel thermotolerant planctomycete of Isosphaeraceae family, isolated from a 4000 m deep subterranean habitat.</title>
        <authorList>
            <person name="Kovaleva O.L."/>
            <person name="Elcheninov A.G."/>
            <person name="Van Heerden E."/>
            <person name="Toshchakov S.V."/>
            <person name="Novikov A."/>
            <person name="Bonch-Osmolovskaya E.A."/>
            <person name="Kublanov I.V."/>
        </authorList>
    </citation>
    <scope>NUCLEOTIDE SEQUENCE [LARGE SCALE GENOMIC DNA]</scope>
    <source>
        <strain evidence="11 12">GM2012</strain>
    </source>
</reference>
<dbReference type="GO" id="GO:0005615">
    <property type="term" value="C:extracellular space"/>
    <property type="evidence" value="ECO:0007669"/>
    <property type="project" value="TreeGrafter"/>
</dbReference>
<dbReference type="PROSITE" id="PS52035">
    <property type="entry name" value="PEPTIDASE_M14"/>
    <property type="match status" value="1"/>
</dbReference>
<evidence type="ECO:0000313" key="11">
    <source>
        <dbReference type="EMBL" id="RUL82965.1"/>
    </source>
</evidence>
<feature type="compositionally biased region" description="Acidic residues" evidence="8">
    <location>
        <begin position="169"/>
        <end position="187"/>
    </location>
</feature>
<feature type="compositionally biased region" description="Acidic residues" evidence="8">
    <location>
        <begin position="231"/>
        <end position="244"/>
    </location>
</feature>
<evidence type="ECO:0000256" key="6">
    <source>
        <dbReference type="ARBA" id="ARBA00023049"/>
    </source>
</evidence>
<dbReference type="Gene3D" id="3.40.630.10">
    <property type="entry name" value="Zn peptidases"/>
    <property type="match status" value="1"/>
</dbReference>
<dbReference type="AlphaFoldDB" id="A0A432MDQ5"/>
<dbReference type="InterPro" id="IPR000834">
    <property type="entry name" value="Peptidase_M14"/>
</dbReference>
<keyword evidence="3" id="KW-0645">Protease</keyword>
<keyword evidence="6" id="KW-0482">Metalloprotease</keyword>
<dbReference type="PANTHER" id="PTHR11705:SF143">
    <property type="entry name" value="SLL0236 PROTEIN"/>
    <property type="match status" value="1"/>
</dbReference>
<comment type="caution">
    <text evidence="11">The sequence shown here is derived from an EMBL/GenBank/DDBJ whole genome shotgun (WGS) entry which is preliminary data.</text>
</comment>
<dbReference type="GO" id="GO:0006508">
    <property type="term" value="P:proteolysis"/>
    <property type="evidence" value="ECO:0007669"/>
    <property type="project" value="UniProtKB-KW"/>
</dbReference>
<comment type="caution">
    <text evidence="7">Lacks conserved residue(s) required for the propagation of feature annotation.</text>
</comment>
<dbReference type="RefSeq" id="WP_126727801.1">
    <property type="nucleotide sequence ID" value="NZ_RYZH01000066.1"/>
</dbReference>
<protein>
    <recommendedName>
        <fullName evidence="10">Peptidase M14 domain-containing protein</fullName>
    </recommendedName>
</protein>
<feature type="signal peptide" evidence="9">
    <location>
        <begin position="1"/>
        <end position="27"/>
    </location>
</feature>
<feature type="region of interest" description="Disordered" evidence="8">
    <location>
        <begin position="436"/>
        <end position="466"/>
    </location>
</feature>
<feature type="compositionally biased region" description="Basic and acidic residues" evidence="8">
    <location>
        <begin position="217"/>
        <end position="230"/>
    </location>
</feature>
<feature type="domain" description="Peptidase M14" evidence="10">
    <location>
        <begin position="39"/>
        <end position="324"/>
    </location>
</feature>
<accession>A0A432MDQ5</accession>
<evidence type="ECO:0000256" key="1">
    <source>
        <dbReference type="ARBA" id="ARBA00001947"/>
    </source>
</evidence>
<dbReference type="Proteomes" id="UP000280296">
    <property type="component" value="Unassembled WGS sequence"/>
</dbReference>
<keyword evidence="4" id="KW-0378">Hydrolase</keyword>
<comment type="cofactor">
    <cofactor evidence="1">
        <name>Zn(2+)</name>
        <dbReference type="ChEBI" id="CHEBI:29105"/>
    </cofactor>
</comment>
<dbReference type="EMBL" id="RYZH01000066">
    <property type="protein sequence ID" value="RUL82965.1"/>
    <property type="molecule type" value="Genomic_DNA"/>
</dbReference>
<evidence type="ECO:0000256" key="9">
    <source>
        <dbReference type="SAM" id="SignalP"/>
    </source>
</evidence>
<evidence type="ECO:0000256" key="3">
    <source>
        <dbReference type="ARBA" id="ARBA00022670"/>
    </source>
</evidence>
<dbReference type="PANTHER" id="PTHR11705">
    <property type="entry name" value="PROTEASE FAMILY M14 CARBOXYPEPTIDASE A,B"/>
    <property type="match status" value="1"/>
</dbReference>
<dbReference type="GO" id="GO:0008270">
    <property type="term" value="F:zinc ion binding"/>
    <property type="evidence" value="ECO:0007669"/>
    <property type="project" value="InterPro"/>
</dbReference>
<gene>
    <name evidence="11" type="ORF">TsocGM_22980</name>
</gene>
<dbReference type="Pfam" id="PF00246">
    <property type="entry name" value="Peptidase_M14"/>
    <property type="match status" value="1"/>
</dbReference>
<comment type="similarity">
    <text evidence="2 7">Belongs to the peptidase M14 family.</text>
</comment>
<dbReference type="SUPFAM" id="SSF53187">
    <property type="entry name" value="Zn-dependent exopeptidases"/>
    <property type="match status" value="1"/>
</dbReference>
<evidence type="ECO:0000256" key="8">
    <source>
        <dbReference type="SAM" id="MobiDB-lite"/>
    </source>
</evidence>
<keyword evidence="5" id="KW-0862">Zinc</keyword>
<evidence type="ECO:0000256" key="2">
    <source>
        <dbReference type="ARBA" id="ARBA00005988"/>
    </source>
</evidence>
<dbReference type="SMART" id="SM00631">
    <property type="entry name" value="Zn_pept"/>
    <property type="match status" value="1"/>
</dbReference>
<keyword evidence="9" id="KW-0732">Signal</keyword>
<feature type="chain" id="PRO_5019040768" description="Peptidase M14 domain-containing protein" evidence="9">
    <location>
        <begin position="28"/>
        <end position="687"/>
    </location>
</feature>
<feature type="region of interest" description="Disordered" evidence="8">
    <location>
        <begin position="328"/>
        <end position="382"/>
    </location>
</feature>
<feature type="compositionally biased region" description="Basic and acidic residues" evidence="8">
    <location>
        <begin position="436"/>
        <end position="446"/>
    </location>
</feature>
<evidence type="ECO:0000256" key="4">
    <source>
        <dbReference type="ARBA" id="ARBA00022801"/>
    </source>
</evidence>
<sequence>MTLRIGPRPALLALLALLLAATGSGRGQDDAPPALFPEGYLDADALTDRLQQVADAHPAAVSLRSLATTREGRDVWLVTLGVRPEDLEDGSPRPPAVLIVANLEADHVVGSQVALELVERLAEPEPGDEEIQRFLDGHTLYVVPRLNPDGADRLFSEPSLALRTNLTPTDEDRDGQADEDGPDDLDGDGLILRMRIKDPDATLVPDDDDPRILRPAKAAEGERPVYSERDEGTDEDGDGEENEDPPGGVNLNRNWPHSWTELTDRAGYSPASEPEVFGLIQFCYDHPEIAIVWTFTLHDSLLDEPKKPASTLADADLPSFVTLSKTYRELISPPEPKEDDSTEEGKDKGEGEDQAPGTDAPEEPAPAPDEPIPAEIPIADGDDPLAVLPEAMRAKVMEAYEALPEDEQQRLMDEFFAASPLGRATMLADFLARIDGDDDDKTKPADENAAPKASGRLAPKATSSLGATTDGAMSEWAYHQFGAVAIASSLWPEPSLPEPAEGQETPPAEGEARWLWWNDHVMGGRAFVPFKEVEHPTLGTVEVGGWRPGVRINPPIGEVKAIAEVQLRFLSDLVGRMATLAIVDAKAEPKGGGVFEISARVENAGSFPTALAQGVTTRQAPPVLVRPVLGAAKLLAGPKLDRVNALAGSGGSKQYRWLVLAPEAGETIAVEAICPRAGRAVATIELP</sequence>
<name>A0A432MDQ5_9BACT</name>
<proteinExistence type="inferred from homology"/>
<dbReference type="OrthoDB" id="240006at2"/>
<keyword evidence="12" id="KW-1185">Reference proteome</keyword>
<evidence type="ECO:0000259" key="10">
    <source>
        <dbReference type="PROSITE" id="PS52035"/>
    </source>
</evidence>
<organism evidence="11 12">
    <name type="scientific">Tautonia sociabilis</name>
    <dbReference type="NCBI Taxonomy" id="2080755"/>
    <lineage>
        <taxon>Bacteria</taxon>
        <taxon>Pseudomonadati</taxon>
        <taxon>Planctomycetota</taxon>
        <taxon>Planctomycetia</taxon>
        <taxon>Isosphaerales</taxon>
        <taxon>Isosphaeraceae</taxon>
        <taxon>Tautonia</taxon>
    </lineage>
</organism>
<dbReference type="GO" id="GO:0004181">
    <property type="term" value="F:metallocarboxypeptidase activity"/>
    <property type="evidence" value="ECO:0007669"/>
    <property type="project" value="InterPro"/>
</dbReference>